<proteinExistence type="predicted"/>
<evidence type="ECO:0000259" key="2">
    <source>
        <dbReference type="PROSITE" id="PS51677"/>
    </source>
</evidence>
<sequence length="258" mass="29064">MLTHRIANIGLFLLLAAALLVHNLWLTLPWWVFLLLLQPYIAALVWGACNIGSNFYIPVVCAADTKEKVIAITFDDGPLLQHTPEILDILQKEQAPAAFFCIGNRIGGNESLLRRIDADGHVIGNHSFSHHFWFDMFGSDKMLAELKQMDDAVESVTGKRPRLFRPPYGVTNPNLAKAIRKGAYTPIGWNIRSLDTVAKDKEELLERIRQRIKPGAVLLLHDSMEVTVQALPSLIQHLKLEGYRIERIDKLLNIPAYA</sequence>
<dbReference type="InterPro" id="IPR011330">
    <property type="entry name" value="Glyco_hydro/deAcase_b/a-brl"/>
</dbReference>
<dbReference type="SUPFAM" id="SSF88713">
    <property type="entry name" value="Glycoside hydrolase/deacetylase"/>
    <property type="match status" value="1"/>
</dbReference>
<dbReference type="GO" id="GO:0016810">
    <property type="term" value="F:hydrolase activity, acting on carbon-nitrogen (but not peptide) bonds"/>
    <property type="evidence" value="ECO:0007669"/>
    <property type="project" value="InterPro"/>
</dbReference>
<dbReference type="Proteomes" id="UP000199045">
    <property type="component" value="Unassembled WGS sequence"/>
</dbReference>
<evidence type="ECO:0000313" key="3">
    <source>
        <dbReference type="EMBL" id="SDH62084.1"/>
    </source>
</evidence>
<dbReference type="InterPro" id="IPR002509">
    <property type="entry name" value="NODB_dom"/>
</dbReference>
<dbReference type="STRING" id="104663.SAMN04488121_11617"/>
<feature type="domain" description="NodB homology" evidence="2">
    <location>
        <begin position="68"/>
        <end position="246"/>
    </location>
</feature>
<dbReference type="PANTHER" id="PTHR10587">
    <property type="entry name" value="GLYCOSYL TRANSFERASE-RELATED"/>
    <property type="match status" value="1"/>
</dbReference>
<evidence type="ECO:0000256" key="1">
    <source>
        <dbReference type="SAM" id="Phobius"/>
    </source>
</evidence>
<dbReference type="PROSITE" id="PS51677">
    <property type="entry name" value="NODB"/>
    <property type="match status" value="1"/>
</dbReference>
<dbReference type="EMBL" id="FNBN01000016">
    <property type="protein sequence ID" value="SDH62084.1"/>
    <property type="molecule type" value="Genomic_DNA"/>
</dbReference>
<dbReference type="Gene3D" id="3.20.20.370">
    <property type="entry name" value="Glycoside hydrolase/deacetylase"/>
    <property type="match status" value="1"/>
</dbReference>
<dbReference type="InterPro" id="IPR050248">
    <property type="entry name" value="Polysacc_deacetylase_ArnD"/>
</dbReference>
<name>A0A1G8DWR4_CHIFI</name>
<reference evidence="3 4" key="1">
    <citation type="submission" date="2016-10" db="EMBL/GenBank/DDBJ databases">
        <authorList>
            <person name="de Groot N.N."/>
        </authorList>
    </citation>
    <scope>NUCLEOTIDE SEQUENCE [LARGE SCALE GENOMIC DNA]</scope>
    <source>
        <strain evidence="3 4">DSM 527</strain>
    </source>
</reference>
<gene>
    <name evidence="3" type="ORF">SAMN04488121_11617</name>
</gene>
<feature type="transmembrane region" description="Helical" evidence="1">
    <location>
        <begin position="7"/>
        <end position="25"/>
    </location>
</feature>
<dbReference type="Pfam" id="PF01522">
    <property type="entry name" value="Polysacc_deac_1"/>
    <property type="match status" value="1"/>
</dbReference>
<dbReference type="RefSeq" id="WP_089838853.1">
    <property type="nucleotide sequence ID" value="NZ_FNBN01000016.1"/>
</dbReference>
<keyword evidence="1" id="KW-1133">Transmembrane helix</keyword>
<accession>A0A1G8DWR4</accession>
<dbReference type="OrthoDB" id="9812065at2"/>
<dbReference type="AlphaFoldDB" id="A0A1G8DWR4"/>
<dbReference type="GO" id="GO:0005975">
    <property type="term" value="P:carbohydrate metabolic process"/>
    <property type="evidence" value="ECO:0007669"/>
    <property type="project" value="InterPro"/>
</dbReference>
<organism evidence="3 4">
    <name type="scientific">Chitinophaga filiformis</name>
    <name type="common">Myxococcus filiformis</name>
    <name type="synonym">Flexibacter filiformis</name>
    <dbReference type="NCBI Taxonomy" id="104663"/>
    <lineage>
        <taxon>Bacteria</taxon>
        <taxon>Pseudomonadati</taxon>
        <taxon>Bacteroidota</taxon>
        <taxon>Chitinophagia</taxon>
        <taxon>Chitinophagales</taxon>
        <taxon>Chitinophagaceae</taxon>
        <taxon>Chitinophaga</taxon>
    </lineage>
</organism>
<keyword evidence="1" id="KW-0472">Membrane</keyword>
<dbReference type="CDD" id="cd10917">
    <property type="entry name" value="CE4_NodB_like_6s_7s"/>
    <property type="match status" value="1"/>
</dbReference>
<protein>
    <submittedName>
        <fullName evidence="3">Peptidoglycan/xylan/chitin deacetylase, PgdA/CDA1 family</fullName>
    </submittedName>
</protein>
<evidence type="ECO:0000313" key="4">
    <source>
        <dbReference type="Proteomes" id="UP000199045"/>
    </source>
</evidence>
<keyword evidence="1" id="KW-0812">Transmembrane</keyword>